<organism evidence="12 13">
    <name type="scientific">Prymnesium parvum</name>
    <name type="common">Toxic golden alga</name>
    <dbReference type="NCBI Taxonomy" id="97485"/>
    <lineage>
        <taxon>Eukaryota</taxon>
        <taxon>Haptista</taxon>
        <taxon>Haptophyta</taxon>
        <taxon>Prymnesiophyceae</taxon>
        <taxon>Prymnesiales</taxon>
        <taxon>Prymnesiaceae</taxon>
        <taxon>Prymnesium</taxon>
    </lineage>
</organism>
<keyword evidence="3" id="KW-0812">Transmembrane</keyword>
<keyword evidence="8" id="KW-0407">Ion channel</keyword>
<feature type="region of interest" description="Disordered" evidence="10">
    <location>
        <begin position="1"/>
        <end position="25"/>
    </location>
</feature>
<evidence type="ECO:0000259" key="11">
    <source>
        <dbReference type="PROSITE" id="PS50042"/>
    </source>
</evidence>
<proteinExistence type="predicted"/>
<sequence length="1300" mass="141567">MRPARRVSERRRRRQGEDSNGPASPDFALIFASPLLDHKRRPLALLDIASEMNEVFGALRRSERKLHCVSATATARNLRTLLTDGVVVLHYCGHGLLREGSDNPALPPDEENDPFCLVLEDDCGGTHLLPAREIEAFVSAGRGHMLQLVFMSACHSRGGGEAFVRAGVPHVVAVKRKERIQDRAAAIFAEAFYYALLRGGKTVRQAFDIGSSAVATAHGLAEAHSEAGKFVLLPAEDDHDVQILSTLRGGAMYNSSPRPPPNNLPAFFPMQFIGRHAQWHALTATQRRLSCVYGDSGVGKSALCLAAAYRMVERRRFPAGVLHVALATAASRSDLVHSVLAALEDVGLRSRKASTVPECLSALADALRGDEALLILDDVEPLLRTGYGRQAVRELVVGALAKLPELRVVMSCQYLLPIHSSQSEIELPALNPTDSARLFIAHAPRSLTFIEVFDGLPPQQALQQEVAIAARLLGTSSAQASVLRDGRLVWQLESPQLAERLEALLATSDECALSLFSREGSQVHCRAHVSRRLARHPVLTIAGGNPTAISLLARCVAPQGAPRTLRQLQRMLEGASGLALSPQPDGAPPSTSHAEGGVTDPLPADVLHAATALSALRRSWKEPREPSPPPPPEKERSPPPPRGLARLAALWAASPLSPTHWLLLCIVQLLFLLLNRIPGLSTPPAAERTVQSSPLAARPSLGALSILETVLITLLSAGAVLALVRSSSPPPAHHEGPIPPSPPPARHEAEPQQRRSRRVSRREADVRQCAAGRSSSSSDEAPRRDERPPAASPSRREFRRAHSYSCDRLGERQGVAEGAASFSSSAPRLRRTVSPAASFPRSRAATEVVDARLGHERGRSSTLPLLAPPMSLAPSTGSRPVADQQLPPSSLLTSLVNVFEGARGFSHRILPLLKPLIVERGDLIVRAGELGDEMYFITSGKVEVLLTNGEEIYATRCEGDFFGEVACLQESDFVERGYYRRTASVRACCRCQLWSLSRTDLLQHLEDFPLVRDTIMRTGSSRMQQTSTWLGLGTLFGDLIRDSDRGAFFAHLAPRMQPVRRQKGYHLIRQGETNDDLFFLIQGEVEVVKEHLGQLQVLGRRTPVAFFGEIAALGLTKACRSASVVCVEDCLLYVVQAPKLQEVLHMFPSISEQIHCVAYQRFHAHPPTRMAEAEVEPESLEMLDDLEMNQVDGMLSSRRSNGSLSADLTALDTLQEIRLAREMSEQTVRALEHQLENERHKCRILSSVEACMVQQRKSLSGTWGHPEGVRTVVAGQSSETMALSLHGGPSTNTDGEMKGM</sequence>
<dbReference type="InterPro" id="IPR050866">
    <property type="entry name" value="CNG_cation_channel"/>
</dbReference>
<keyword evidence="2" id="KW-0813">Transport</keyword>
<feature type="compositionally biased region" description="Low complexity" evidence="10">
    <location>
        <begin position="834"/>
        <end position="845"/>
    </location>
</feature>
<dbReference type="CDD" id="cd00038">
    <property type="entry name" value="CAP_ED"/>
    <property type="match status" value="2"/>
</dbReference>
<feature type="region of interest" description="Disordered" evidence="10">
    <location>
        <begin position="727"/>
        <end position="800"/>
    </location>
</feature>
<dbReference type="Pfam" id="PF13401">
    <property type="entry name" value="AAA_22"/>
    <property type="match status" value="1"/>
</dbReference>
<evidence type="ECO:0000256" key="4">
    <source>
        <dbReference type="ARBA" id="ARBA00022989"/>
    </source>
</evidence>
<feature type="domain" description="Cyclic nucleotide-binding" evidence="11">
    <location>
        <begin position="908"/>
        <end position="1022"/>
    </location>
</feature>
<name>A0AB34J7X4_PRYPA</name>
<dbReference type="PROSITE" id="PS50042">
    <property type="entry name" value="CNMP_BINDING_3"/>
    <property type="match status" value="2"/>
</dbReference>
<dbReference type="InterPro" id="IPR018488">
    <property type="entry name" value="cNMP-bd_CS"/>
</dbReference>
<dbReference type="GO" id="GO:0016887">
    <property type="term" value="F:ATP hydrolysis activity"/>
    <property type="evidence" value="ECO:0007669"/>
    <property type="project" value="InterPro"/>
</dbReference>
<protein>
    <recommendedName>
        <fullName evidence="11">Cyclic nucleotide-binding domain-containing protein</fullName>
    </recommendedName>
</protein>
<dbReference type="Pfam" id="PF12770">
    <property type="entry name" value="CHAT"/>
    <property type="match status" value="1"/>
</dbReference>
<feature type="region of interest" description="Disordered" evidence="10">
    <location>
        <begin position="818"/>
        <end position="845"/>
    </location>
</feature>
<dbReference type="SUPFAM" id="SSF51206">
    <property type="entry name" value="cAMP-binding domain-like"/>
    <property type="match status" value="2"/>
</dbReference>
<feature type="region of interest" description="Disordered" evidence="10">
    <location>
        <begin position="617"/>
        <end position="641"/>
    </location>
</feature>
<evidence type="ECO:0000256" key="6">
    <source>
        <dbReference type="ARBA" id="ARBA00023136"/>
    </source>
</evidence>
<comment type="caution">
    <text evidence="12">The sequence shown here is derived from an EMBL/GenBank/DDBJ whole genome shotgun (WGS) entry which is preliminary data.</text>
</comment>
<dbReference type="SMART" id="SM00100">
    <property type="entry name" value="cNMP"/>
    <property type="match status" value="2"/>
</dbReference>
<dbReference type="PANTHER" id="PTHR45638">
    <property type="entry name" value="CYCLIC NUCLEOTIDE-GATED CATION CHANNEL SUBUNIT A"/>
    <property type="match status" value="1"/>
</dbReference>
<evidence type="ECO:0000256" key="5">
    <source>
        <dbReference type="ARBA" id="ARBA00023065"/>
    </source>
</evidence>
<evidence type="ECO:0000256" key="3">
    <source>
        <dbReference type="ARBA" id="ARBA00022692"/>
    </source>
</evidence>
<keyword evidence="13" id="KW-1185">Reference proteome</keyword>
<dbReference type="Proteomes" id="UP001515480">
    <property type="component" value="Unassembled WGS sequence"/>
</dbReference>
<dbReference type="PROSITE" id="PS00888">
    <property type="entry name" value="CNMP_BINDING_1"/>
    <property type="match status" value="1"/>
</dbReference>
<feature type="coiled-coil region" evidence="9">
    <location>
        <begin position="1214"/>
        <end position="1241"/>
    </location>
</feature>
<dbReference type="Gene3D" id="2.60.120.10">
    <property type="entry name" value="Jelly Rolls"/>
    <property type="match status" value="2"/>
</dbReference>
<feature type="region of interest" description="Disordered" evidence="10">
    <location>
        <begin position="577"/>
        <end position="602"/>
    </location>
</feature>
<dbReference type="GO" id="GO:0005221">
    <property type="term" value="F:intracellularly cyclic nucleotide-activated monoatomic cation channel activity"/>
    <property type="evidence" value="ECO:0007669"/>
    <property type="project" value="InterPro"/>
</dbReference>
<dbReference type="GO" id="GO:0044877">
    <property type="term" value="F:protein-containing complex binding"/>
    <property type="evidence" value="ECO:0007669"/>
    <property type="project" value="TreeGrafter"/>
</dbReference>
<dbReference type="InterPro" id="IPR027417">
    <property type="entry name" value="P-loop_NTPase"/>
</dbReference>
<keyword evidence="5" id="KW-0406">Ion transport</keyword>
<dbReference type="InterPro" id="IPR049945">
    <property type="entry name" value="AAA_22"/>
</dbReference>
<reference evidence="12 13" key="1">
    <citation type="journal article" date="2024" name="Science">
        <title>Giant polyketide synthase enzymes in the biosynthesis of giant marine polyether toxins.</title>
        <authorList>
            <person name="Fallon T.R."/>
            <person name="Shende V.V."/>
            <person name="Wierzbicki I.H."/>
            <person name="Pendleton A.L."/>
            <person name="Watervoot N.F."/>
            <person name="Auber R.P."/>
            <person name="Gonzalez D.J."/>
            <person name="Wisecaver J.H."/>
            <person name="Moore B.S."/>
        </authorList>
    </citation>
    <scope>NUCLEOTIDE SEQUENCE [LARGE SCALE GENOMIC DNA]</scope>
    <source>
        <strain evidence="12 13">12B1</strain>
    </source>
</reference>
<evidence type="ECO:0000256" key="2">
    <source>
        <dbReference type="ARBA" id="ARBA00022448"/>
    </source>
</evidence>
<dbReference type="PANTHER" id="PTHR45638:SF11">
    <property type="entry name" value="CYCLIC NUCLEOTIDE-GATED CATION CHANNEL SUBUNIT A"/>
    <property type="match status" value="1"/>
</dbReference>
<feature type="compositionally biased region" description="Basic residues" evidence="10">
    <location>
        <begin position="1"/>
        <end position="14"/>
    </location>
</feature>
<keyword evidence="4" id="KW-1133">Transmembrane helix</keyword>
<dbReference type="Gene3D" id="3.40.50.300">
    <property type="entry name" value="P-loop containing nucleotide triphosphate hydrolases"/>
    <property type="match status" value="1"/>
</dbReference>
<dbReference type="InterPro" id="IPR018490">
    <property type="entry name" value="cNMP-bd_dom_sf"/>
</dbReference>
<evidence type="ECO:0000313" key="13">
    <source>
        <dbReference type="Proteomes" id="UP001515480"/>
    </source>
</evidence>
<dbReference type="InterPro" id="IPR024983">
    <property type="entry name" value="CHAT_dom"/>
</dbReference>
<dbReference type="EMBL" id="JBGBPQ010000011">
    <property type="protein sequence ID" value="KAL1515399.1"/>
    <property type="molecule type" value="Genomic_DNA"/>
</dbReference>
<dbReference type="PRINTS" id="PR00364">
    <property type="entry name" value="DISEASERSIST"/>
</dbReference>
<gene>
    <name evidence="12" type="ORF">AB1Y20_002027</name>
</gene>
<dbReference type="GO" id="GO:0016020">
    <property type="term" value="C:membrane"/>
    <property type="evidence" value="ECO:0007669"/>
    <property type="project" value="UniProtKB-SubCell"/>
</dbReference>
<evidence type="ECO:0000256" key="1">
    <source>
        <dbReference type="ARBA" id="ARBA00004141"/>
    </source>
</evidence>
<evidence type="ECO:0000313" key="12">
    <source>
        <dbReference type="EMBL" id="KAL1515399.1"/>
    </source>
</evidence>
<accession>A0AB34J7X4</accession>
<keyword evidence="7" id="KW-1071">Ligand-gated ion channel</keyword>
<evidence type="ECO:0000256" key="7">
    <source>
        <dbReference type="ARBA" id="ARBA00023286"/>
    </source>
</evidence>
<comment type="subcellular location">
    <subcellularLocation>
        <location evidence="1">Membrane</location>
        <topology evidence="1">Multi-pass membrane protein</topology>
    </subcellularLocation>
</comment>
<evidence type="ECO:0000256" key="8">
    <source>
        <dbReference type="ARBA" id="ARBA00023303"/>
    </source>
</evidence>
<dbReference type="InterPro" id="IPR014710">
    <property type="entry name" value="RmlC-like_jellyroll"/>
</dbReference>
<keyword evidence="9" id="KW-0175">Coiled coil</keyword>
<evidence type="ECO:0000256" key="10">
    <source>
        <dbReference type="SAM" id="MobiDB-lite"/>
    </source>
</evidence>
<dbReference type="SUPFAM" id="SSF52540">
    <property type="entry name" value="P-loop containing nucleoside triphosphate hydrolases"/>
    <property type="match status" value="1"/>
</dbReference>
<dbReference type="Pfam" id="PF00027">
    <property type="entry name" value="cNMP_binding"/>
    <property type="match status" value="2"/>
</dbReference>
<evidence type="ECO:0000256" key="9">
    <source>
        <dbReference type="SAM" id="Coils"/>
    </source>
</evidence>
<dbReference type="InterPro" id="IPR000595">
    <property type="entry name" value="cNMP-bd_dom"/>
</dbReference>
<keyword evidence="6" id="KW-0472">Membrane</keyword>
<feature type="domain" description="Cyclic nucleotide-binding" evidence="11">
    <location>
        <begin position="1052"/>
        <end position="1144"/>
    </location>
</feature>